<dbReference type="Gene3D" id="1.20.272.10">
    <property type="match status" value="1"/>
</dbReference>
<dbReference type="NCBIfam" id="TIGR02397">
    <property type="entry name" value="dnaX_nterm"/>
    <property type="match status" value="1"/>
</dbReference>
<feature type="compositionally biased region" description="Acidic residues" evidence="12">
    <location>
        <begin position="1108"/>
        <end position="1118"/>
    </location>
</feature>
<dbReference type="Proteomes" id="UP000008838">
    <property type="component" value="Chromosome"/>
</dbReference>
<dbReference type="GO" id="GO:0046872">
    <property type="term" value="F:metal ion binding"/>
    <property type="evidence" value="ECO:0007669"/>
    <property type="project" value="UniProtKB-KW"/>
</dbReference>
<keyword evidence="7" id="KW-0547">Nucleotide-binding</keyword>
<dbReference type="CDD" id="cd00009">
    <property type="entry name" value="AAA"/>
    <property type="match status" value="1"/>
</dbReference>
<dbReference type="HOGENOM" id="CLU_006229_3_1_11"/>
<evidence type="ECO:0000256" key="5">
    <source>
        <dbReference type="ARBA" id="ARBA00022705"/>
    </source>
</evidence>
<dbReference type="InterPro" id="IPR050238">
    <property type="entry name" value="DNA_Rep/Repair_Clamp_Loader"/>
</dbReference>
<feature type="compositionally biased region" description="Low complexity" evidence="12">
    <location>
        <begin position="405"/>
        <end position="447"/>
    </location>
</feature>
<dbReference type="InterPro" id="IPR003593">
    <property type="entry name" value="AAA+_ATPase"/>
</dbReference>
<dbReference type="InterPro" id="IPR027417">
    <property type="entry name" value="P-loop_NTPase"/>
</dbReference>
<dbReference type="eggNOG" id="COG2812">
    <property type="taxonomic scope" value="Bacteria"/>
</dbReference>
<evidence type="ECO:0000256" key="4">
    <source>
        <dbReference type="ARBA" id="ARBA00022695"/>
    </source>
</evidence>
<feature type="compositionally biased region" description="Polar residues" evidence="12">
    <location>
        <begin position="455"/>
        <end position="465"/>
    </location>
</feature>
<dbReference type="Gene3D" id="1.10.8.60">
    <property type="match status" value="1"/>
</dbReference>
<dbReference type="GO" id="GO:0003887">
    <property type="term" value="F:DNA-directed DNA polymerase activity"/>
    <property type="evidence" value="ECO:0007669"/>
    <property type="project" value="UniProtKB-KW"/>
</dbReference>
<dbReference type="GO" id="GO:0006261">
    <property type="term" value="P:DNA-templated DNA replication"/>
    <property type="evidence" value="ECO:0007669"/>
    <property type="project" value="TreeGrafter"/>
</dbReference>
<dbReference type="SUPFAM" id="SSF48019">
    <property type="entry name" value="post-AAA+ oligomerization domain-like"/>
    <property type="match status" value="1"/>
</dbReference>
<evidence type="ECO:0000256" key="12">
    <source>
        <dbReference type="SAM" id="MobiDB-lite"/>
    </source>
</evidence>
<feature type="compositionally biased region" description="Acidic residues" evidence="12">
    <location>
        <begin position="1221"/>
        <end position="1235"/>
    </location>
</feature>
<feature type="domain" description="AAA+ ATPase" evidence="13">
    <location>
        <begin position="36"/>
        <end position="179"/>
    </location>
</feature>
<keyword evidence="5" id="KW-0235">DNA replication</keyword>
<dbReference type="GO" id="GO:0009360">
    <property type="term" value="C:DNA polymerase III complex"/>
    <property type="evidence" value="ECO:0007669"/>
    <property type="project" value="InterPro"/>
</dbReference>
<feature type="region of interest" description="Disordered" evidence="12">
    <location>
        <begin position="386"/>
        <end position="674"/>
    </location>
</feature>
<dbReference type="NCBIfam" id="NF005846">
    <property type="entry name" value="PRK07764.1-6"/>
    <property type="match status" value="1"/>
</dbReference>
<feature type="compositionally biased region" description="Low complexity" evidence="12">
    <location>
        <begin position="1199"/>
        <end position="1215"/>
    </location>
</feature>
<dbReference type="FunFam" id="3.40.50.300:FF:000014">
    <property type="entry name" value="DNA polymerase III subunit gamma/tau"/>
    <property type="match status" value="1"/>
</dbReference>
<feature type="compositionally biased region" description="Basic and acidic residues" evidence="12">
    <location>
        <begin position="561"/>
        <end position="581"/>
    </location>
</feature>
<dbReference type="Pfam" id="PF22608">
    <property type="entry name" value="DNAX_ATPase_lid"/>
    <property type="match status" value="1"/>
</dbReference>
<reference evidence="14 15" key="1">
    <citation type="journal article" date="2008" name="J. Bacteriol.">
        <title>Complete genome sequence of the soil actinomycete Kocuria rhizophila.</title>
        <authorList>
            <person name="Takarada H."/>
            <person name="Sekine M."/>
            <person name="Kosugi H."/>
            <person name="Matsuo Y."/>
            <person name="Fujisawa T."/>
            <person name="Omata S."/>
            <person name="Kishi E."/>
            <person name="Shimizu A."/>
            <person name="Tsukatani N."/>
            <person name="Tanikawa S."/>
            <person name="Fujita N."/>
            <person name="Harayama S."/>
        </authorList>
    </citation>
    <scope>NUCLEOTIDE SEQUENCE [LARGE SCALE GENOMIC DNA]</scope>
    <source>
        <strain evidence="15">ATCC 9341 / DSM 348 / NBRC 103217 / DC2201</strain>
    </source>
</reference>
<feature type="compositionally biased region" description="Low complexity" evidence="12">
    <location>
        <begin position="912"/>
        <end position="937"/>
    </location>
</feature>
<feature type="compositionally biased region" description="Gly residues" evidence="12">
    <location>
        <begin position="771"/>
        <end position="784"/>
    </location>
</feature>
<gene>
    <name evidence="14" type="primary">dnaX</name>
    <name evidence="14" type="ordered locus">KRH_02830</name>
</gene>
<evidence type="ECO:0000256" key="8">
    <source>
        <dbReference type="ARBA" id="ARBA00022833"/>
    </source>
</evidence>
<organism evidence="14 15">
    <name type="scientific">Kocuria rhizophila (strain ATCC 9341 / DSM 348 / NBRC 103217 / DC2201)</name>
    <dbReference type="NCBI Taxonomy" id="378753"/>
    <lineage>
        <taxon>Bacteria</taxon>
        <taxon>Bacillati</taxon>
        <taxon>Actinomycetota</taxon>
        <taxon>Actinomycetes</taxon>
        <taxon>Micrococcales</taxon>
        <taxon>Micrococcaceae</taxon>
        <taxon>Kocuria</taxon>
    </lineage>
</organism>
<dbReference type="PANTHER" id="PTHR11669:SF0">
    <property type="entry name" value="PROTEIN STICHEL-LIKE 2"/>
    <property type="match status" value="1"/>
</dbReference>
<keyword evidence="6" id="KW-0479">Metal-binding</keyword>
<dbReference type="RefSeq" id="WP_012397357.1">
    <property type="nucleotide sequence ID" value="NC_010617.1"/>
</dbReference>
<feature type="compositionally biased region" description="Gly residues" evidence="12">
    <location>
        <begin position="1079"/>
        <end position="1089"/>
    </location>
</feature>
<keyword evidence="3 14" id="KW-0808">Transferase</keyword>
<feature type="compositionally biased region" description="Low complexity" evidence="12">
    <location>
        <begin position="658"/>
        <end position="674"/>
    </location>
</feature>
<dbReference type="CDD" id="cd18137">
    <property type="entry name" value="HLD_clamp_pol_III_gamma_tau"/>
    <property type="match status" value="1"/>
</dbReference>
<keyword evidence="8" id="KW-0862">Zinc</keyword>
<evidence type="ECO:0000256" key="3">
    <source>
        <dbReference type="ARBA" id="ARBA00022679"/>
    </source>
</evidence>
<feature type="compositionally biased region" description="Polar residues" evidence="12">
    <location>
        <begin position="964"/>
        <end position="995"/>
    </location>
</feature>
<dbReference type="AlphaFoldDB" id="B2GFF0"/>
<dbReference type="InterPro" id="IPR022754">
    <property type="entry name" value="DNA_pol_III_gamma-3"/>
</dbReference>
<evidence type="ECO:0000256" key="11">
    <source>
        <dbReference type="ARBA" id="ARBA00049244"/>
    </source>
</evidence>
<dbReference type="InterPro" id="IPR012763">
    <property type="entry name" value="DNA_pol_III_sug/sutau_N"/>
</dbReference>
<comment type="catalytic activity">
    <reaction evidence="11">
        <text>DNA(n) + a 2'-deoxyribonucleoside 5'-triphosphate = DNA(n+1) + diphosphate</text>
        <dbReference type="Rhea" id="RHEA:22508"/>
        <dbReference type="Rhea" id="RHEA-COMP:17339"/>
        <dbReference type="Rhea" id="RHEA-COMP:17340"/>
        <dbReference type="ChEBI" id="CHEBI:33019"/>
        <dbReference type="ChEBI" id="CHEBI:61560"/>
        <dbReference type="ChEBI" id="CHEBI:173112"/>
        <dbReference type="EC" id="2.7.7.7"/>
    </reaction>
</comment>
<dbReference type="STRING" id="378753.KRH_02830"/>
<keyword evidence="10" id="KW-0239">DNA-directed DNA polymerase</keyword>
<dbReference type="Pfam" id="PF13177">
    <property type="entry name" value="DNA_pol3_delta2"/>
    <property type="match status" value="1"/>
</dbReference>
<feature type="region of interest" description="Disordered" evidence="12">
    <location>
        <begin position="752"/>
        <end position="1235"/>
    </location>
</feature>
<feature type="compositionally biased region" description="Basic and acidic residues" evidence="12">
    <location>
        <begin position="1145"/>
        <end position="1154"/>
    </location>
</feature>
<dbReference type="GO" id="GO:0003677">
    <property type="term" value="F:DNA binding"/>
    <property type="evidence" value="ECO:0007669"/>
    <property type="project" value="InterPro"/>
</dbReference>
<keyword evidence="9" id="KW-0067">ATP-binding</keyword>
<evidence type="ECO:0000313" key="14">
    <source>
        <dbReference type="EMBL" id="BAG28630.1"/>
    </source>
</evidence>
<evidence type="ECO:0000313" key="15">
    <source>
        <dbReference type="Proteomes" id="UP000008838"/>
    </source>
</evidence>
<dbReference type="InterPro" id="IPR008921">
    <property type="entry name" value="DNA_pol3_clamp-load_cplx_C"/>
</dbReference>
<evidence type="ECO:0000256" key="1">
    <source>
        <dbReference type="ARBA" id="ARBA00006360"/>
    </source>
</evidence>
<feature type="compositionally biased region" description="Polar residues" evidence="12">
    <location>
        <begin position="817"/>
        <end position="827"/>
    </location>
</feature>
<evidence type="ECO:0000256" key="7">
    <source>
        <dbReference type="ARBA" id="ARBA00022741"/>
    </source>
</evidence>
<name>B2GFF0_KOCRD</name>
<dbReference type="Gene3D" id="3.40.50.300">
    <property type="entry name" value="P-loop containing nucleotide triphosphate hydrolases"/>
    <property type="match status" value="1"/>
</dbReference>
<dbReference type="KEGG" id="krh:KRH_02830"/>
<keyword evidence="15" id="KW-1185">Reference proteome</keyword>
<evidence type="ECO:0000256" key="6">
    <source>
        <dbReference type="ARBA" id="ARBA00022723"/>
    </source>
</evidence>
<dbReference type="PANTHER" id="PTHR11669">
    <property type="entry name" value="REPLICATION FACTOR C / DNA POLYMERASE III GAMMA-TAU SUBUNIT"/>
    <property type="match status" value="1"/>
</dbReference>
<feature type="compositionally biased region" description="Basic and acidic residues" evidence="12">
    <location>
        <begin position="846"/>
        <end position="874"/>
    </location>
</feature>
<evidence type="ECO:0000256" key="9">
    <source>
        <dbReference type="ARBA" id="ARBA00022840"/>
    </source>
</evidence>
<dbReference type="Pfam" id="PF12169">
    <property type="entry name" value="DNA_pol3_gamma3"/>
    <property type="match status" value="1"/>
</dbReference>
<dbReference type="EMBL" id="AP009152">
    <property type="protein sequence ID" value="BAG28630.1"/>
    <property type="molecule type" value="Genomic_DNA"/>
</dbReference>
<dbReference type="SUPFAM" id="SSF52540">
    <property type="entry name" value="P-loop containing nucleoside triphosphate hydrolases"/>
    <property type="match status" value="1"/>
</dbReference>
<evidence type="ECO:0000256" key="10">
    <source>
        <dbReference type="ARBA" id="ARBA00022932"/>
    </source>
</evidence>
<evidence type="ECO:0000256" key="2">
    <source>
        <dbReference type="ARBA" id="ARBA00012417"/>
    </source>
</evidence>
<dbReference type="EC" id="2.7.7.7" evidence="2"/>
<keyword evidence="4 14" id="KW-0548">Nucleotidyltransferase</keyword>
<dbReference type="SMART" id="SM00382">
    <property type="entry name" value="AAA"/>
    <property type="match status" value="1"/>
</dbReference>
<proteinExistence type="inferred from homology"/>
<accession>B2GFF0</accession>
<dbReference type="InterPro" id="IPR045085">
    <property type="entry name" value="HLD_clamp_pol_III_gamma_tau"/>
</dbReference>
<comment type="similarity">
    <text evidence="1">Belongs to the DnaX/STICHEL family.</text>
</comment>
<evidence type="ECO:0000259" key="13">
    <source>
        <dbReference type="SMART" id="SM00382"/>
    </source>
</evidence>
<dbReference type="GO" id="GO:0005524">
    <property type="term" value="F:ATP binding"/>
    <property type="evidence" value="ECO:0007669"/>
    <property type="project" value="UniProtKB-KW"/>
</dbReference>
<protein>
    <recommendedName>
        <fullName evidence="2">DNA-directed DNA polymerase</fullName>
        <ecNumber evidence="2">2.7.7.7</ecNumber>
    </recommendedName>
</protein>
<sequence length="1264" mass="129815">MTTALYRRYRPETFEDVIGQEHVTEPLMTALRKNRVNHAYLFSGPRGCGKTTSARILARCLNCAEGPTATPCGRCESCRDLARDGAGSLDVIEMDAASHGGVDHARDLRERATFAPVRDRYKIFIIDEAHMVTREGFNALLKIVEEPPEHVKFIFATTEPSKVLTTIRSRTHHYPFRLVPPEPLMRYLEQLCQEEGVSTEPGVLSLVVRAGGGSVRDSLSVLDQLMAGSDERGISYDLAVALLGYTHAALLDDVVDAFAAGDAATVFSSVDRVVQTGQDPRRFVEDLLERFRDLVVVNAVPDSAANILHGMPTDQINRLRNQATQLGAAELSRSADITNEALNEMTGATSPQLHLELLCARILLPSADDTTRGITSRVDRLERRLSIPRGAGIRPGGPSIPPAPGAADGVDPAAPHAPGADAMAPVAPDSPSSDASAAPAREAADPAPSGPVRQDGSQPGRSALTTPDIAEPSIPEDEAENPRGSDHPAAGDPVPQGERGPQGNHPPADGTTTEHDAAGQERSPATGAPADPTKSPASSTPSRPDDAQDTVGAQSRSGVQRLDDTRGGADAHRPDGRESAPRSDGQCSRGRDYDARGSDAPSHATAPGEDRAATPGEETGASSGARGEPDTAPSDDRDPAAPSPSTGSAGEGAGDGVNDGAAAGTTAASDVTSGELELLRSSWPEIVSALAEIRRVAWAITVRGTPISYENSTLRIAFEGDGDIMNFPRFEGDVRTAIQNVVGLDCAVEAVRPGDTRGQHGGPAGGPPPGSGGDPRGGGSGGRGPAPRSTGGPGSSQEQPDYFREPEGFGVNRRRSNPSGGQDSASPASRDASTAPARDASSGPSRSDRGQDRRAGRSEERGRSASQETHREPSGDDDEPVTSWSVAPIPQPGVGTRTGGDRSGTGEHSAEESGTSTGARASASESAAAPSGEAAGTDSTTAPRSGTGPGSGFSTGRGPESDTALGSGQATEPGSGQATAPGSAQGPESPSQAPTEHQAPQDAVQGGPSERPDASPPAPGENTPADGSRPHSGGAQNPGGGTPGSGAPSSGIQGRGGQHRGEQSTENQSTGDQNHRDQGMGGVTPGGAGARPDRGPEYWSPEEPPPPPEDEPPADMYDEPGPAASSYPRRGRRPEGRGDGSGPVRDGDRPDPHRTPGGGGGAGERTASGRESASPSAHGGATPSPAGGQRRGWRERHAAAIAAATSGSPGIAPPSTRSPGVDEENFVPGADDESLEDSALYGKAAIERILGGMLIDERSHDTGR</sequence>